<dbReference type="PANTHER" id="PTHR43673">
    <property type="entry name" value="NAD(P)H NITROREDUCTASE YDGI-RELATED"/>
    <property type="match status" value="1"/>
</dbReference>
<comment type="similarity">
    <text evidence="1">Belongs to the nitroreductase family.</text>
</comment>
<accession>A0A9D1ZX89</accession>
<dbReference type="InterPro" id="IPR029478">
    <property type="entry name" value="TM1586_NiRdase"/>
</dbReference>
<proteinExistence type="inferred from homology"/>
<dbReference type="AlphaFoldDB" id="A0A9D1ZX89"/>
<evidence type="ECO:0000313" key="4">
    <source>
        <dbReference type="EMBL" id="HIY97076.1"/>
    </source>
</evidence>
<dbReference type="CDD" id="cd02062">
    <property type="entry name" value="Nitro_FMN_reductase"/>
    <property type="match status" value="1"/>
</dbReference>
<protein>
    <recommendedName>
        <fullName evidence="3">Putative nitroreductase TM1586 domain-containing protein</fullName>
    </recommendedName>
</protein>
<dbReference type="Gene3D" id="3.40.109.10">
    <property type="entry name" value="NADH Oxidase"/>
    <property type="match status" value="1"/>
</dbReference>
<organism evidence="4 5">
    <name type="scientific">Candidatus Borkfalkia excrementigallinarum</name>
    <dbReference type="NCBI Taxonomy" id="2838506"/>
    <lineage>
        <taxon>Bacteria</taxon>
        <taxon>Bacillati</taxon>
        <taxon>Bacillota</taxon>
        <taxon>Clostridia</taxon>
        <taxon>Christensenellales</taxon>
        <taxon>Christensenellaceae</taxon>
        <taxon>Candidatus Borkfalkia</taxon>
    </lineage>
</organism>
<sequence length="223" mass="24356">MTILEAMEARHSVRAYTDRPIEPEILEKLNAELAACNEAGGLQMRLVAEEPKAFSSFLAKYGKFSGVRNYVAVAGKPADDLYERAGYFGERFVLFAQSLGLNSCWVALTFKKSAAKRYAKIQKGEKLVCAIALGCGATQGVPHKSKPAEEVASAENPPEWFARGVRAALLAPTAVNQQKFRFTLESSGKVHAESLGGFYGGIDLGIVKYHFELDAGKENFQWA</sequence>
<reference evidence="4" key="2">
    <citation type="submission" date="2021-04" db="EMBL/GenBank/DDBJ databases">
        <authorList>
            <person name="Gilroy R."/>
        </authorList>
    </citation>
    <scope>NUCLEOTIDE SEQUENCE</scope>
    <source>
        <strain evidence="4">1345</strain>
    </source>
</reference>
<keyword evidence="2" id="KW-0560">Oxidoreductase</keyword>
<dbReference type="SUPFAM" id="SSF55469">
    <property type="entry name" value="FMN-dependent nitroreductase-like"/>
    <property type="match status" value="1"/>
</dbReference>
<name>A0A9D1ZX89_9FIRM</name>
<gene>
    <name evidence="4" type="ORF">H9729_05250</name>
</gene>
<dbReference type="InterPro" id="IPR000415">
    <property type="entry name" value="Nitroreductase-like"/>
</dbReference>
<reference evidence="4" key="1">
    <citation type="journal article" date="2021" name="PeerJ">
        <title>Extensive microbial diversity within the chicken gut microbiome revealed by metagenomics and culture.</title>
        <authorList>
            <person name="Gilroy R."/>
            <person name="Ravi A."/>
            <person name="Getino M."/>
            <person name="Pursley I."/>
            <person name="Horton D.L."/>
            <person name="Alikhan N.F."/>
            <person name="Baker D."/>
            <person name="Gharbi K."/>
            <person name="Hall N."/>
            <person name="Watson M."/>
            <person name="Adriaenssens E.M."/>
            <person name="Foster-Nyarko E."/>
            <person name="Jarju S."/>
            <person name="Secka A."/>
            <person name="Antonio M."/>
            <person name="Oren A."/>
            <person name="Chaudhuri R.R."/>
            <person name="La Ragione R."/>
            <person name="Hildebrand F."/>
            <person name="Pallen M.J."/>
        </authorList>
    </citation>
    <scope>NUCLEOTIDE SEQUENCE</scope>
    <source>
        <strain evidence="4">1345</strain>
    </source>
</reference>
<evidence type="ECO:0000259" key="3">
    <source>
        <dbReference type="Pfam" id="PF14512"/>
    </source>
</evidence>
<dbReference type="EMBL" id="DXCQ01000046">
    <property type="protein sequence ID" value="HIY97076.1"/>
    <property type="molecule type" value="Genomic_DNA"/>
</dbReference>
<evidence type="ECO:0000256" key="1">
    <source>
        <dbReference type="ARBA" id="ARBA00007118"/>
    </source>
</evidence>
<feature type="domain" description="Putative nitroreductase TM1586" evidence="3">
    <location>
        <begin position="3"/>
        <end position="215"/>
    </location>
</feature>
<dbReference type="Pfam" id="PF14512">
    <property type="entry name" value="TM1586_NiRdase"/>
    <property type="match status" value="1"/>
</dbReference>
<dbReference type="GO" id="GO:0016491">
    <property type="term" value="F:oxidoreductase activity"/>
    <property type="evidence" value="ECO:0007669"/>
    <property type="project" value="UniProtKB-KW"/>
</dbReference>
<dbReference type="Proteomes" id="UP000886750">
    <property type="component" value="Unassembled WGS sequence"/>
</dbReference>
<evidence type="ECO:0000256" key="2">
    <source>
        <dbReference type="ARBA" id="ARBA00023002"/>
    </source>
</evidence>
<dbReference type="PANTHER" id="PTHR43673:SF10">
    <property type="entry name" value="NADH DEHYDROGENASE_NAD(P)H NITROREDUCTASE XCC3605-RELATED"/>
    <property type="match status" value="1"/>
</dbReference>
<evidence type="ECO:0000313" key="5">
    <source>
        <dbReference type="Proteomes" id="UP000886750"/>
    </source>
</evidence>
<comment type="caution">
    <text evidence="4">The sequence shown here is derived from an EMBL/GenBank/DDBJ whole genome shotgun (WGS) entry which is preliminary data.</text>
</comment>